<feature type="domain" description="HTH araC/xylS-type" evidence="4">
    <location>
        <begin position="209"/>
        <end position="313"/>
    </location>
</feature>
<keyword evidence="6" id="KW-1185">Reference proteome</keyword>
<accession>A0ABU4GWA3</accession>
<dbReference type="RefSeq" id="WP_318351889.1">
    <property type="nucleotide sequence ID" value="NZ_JAWQEV010000001.1"/>
</dbReference>
<keyword evidence="3" id="KW-0804">Transcription</keyword>
<evidence type="ECO:0000256" key="2">
    <source>
        <dbReference type="ARBA" id="ARBA00023125"/>
    </source>
</evidence>
<gene>
    <name evidence="5" type="ORF">R8Z58_00960</name>
</gene>
<keyword evidence="2" id="KW-0238">DNA-binding</keyword>
<dbReference type="SUPFAM" id="SSF46689">
    <property type="entry name" value="Homeodomain-like"/>
    <property type="match status" value="1"/>
</dbReference>
<evidence type="ECO:0000256" key="3">
    <source>
        <dbReference type="ARBA" id="ARBA00023163"/>
    </source>
</evidence>
<comment type="caution">
    <text evidence="5">The sequence shown here is derived from an EMBL/GenBank/DDBJ whole genome shotgun (WGS) entry which is preliminary data.</text>
</comment>
<evidence type="ECO:0000259" key="4">
    <source>
        <dbReference type="PROSITE" id="PS01124"/>
    </source>
</evidence>
<dbReference type="InterPro" id="IPR018060">
    <property type="entry name" value="HTH_AraC"/>
</dbReference>
<protein>
    <submittedName>
        <fullName evidence="5">Helix-turn-helix transcriptional regulator</fullName>
    </submittedName>
</protein>
<sequence>MSPAYLERVLDLDDPDRTEQHLTGVYGPVKMSTGFGVLAQLVVGDDRFQISITRSAGSYGCAGESDQFVIGTSSTPVGWHTGDEDGDLSSAPVLFQPNTRYETFFQPTCNRAVILEPAALAETARVLYGQDDLALAFDGAHPASPRAGATVLSVLDVAENLQRAGRLHDDMVRTTVYRLLAVTALDSFRLVGDPVQRRASIERLARIHREAVDFMHAHASLPITVLDVAAAAGTSVRELTTAFRAREIDQTPPRTYLRNVRLQAAYEDLRLGDPTRGDTVRDISRRWGFLSPSRFAGYFADAYGVSPKQVLDR</sequence>
<dbReference type="SMART" id="SM00342">
    <property type="entry name" value="HTH_ARAC"/>
    <property type="match status" value="1"/>
</dbReference>
<dbReference type="EMBL" id="JAWQEV010000001">
    <property type="protein sequence ID" value="MDW4571343.1"/>
    <property type="molecule type" value="Genomic_DNA"/>
</dbReference>
<dbReference type="Pfam" id="PF12833">
    <property type="entry name" value="HTH_18"/>
    <property type="match status" value="1"/>
</dbReference>
<keyword evidence="1" id="KW-0805">Transcription regulation</keyword>
<reference evidence="5 6" key="1">
    <citation type="submission" date="2023-11" db="EMBL/GenBank/DDBJ databases">
        <title>Draft genome sequence of Microbacterium arthrosphaerae JCM 30492.</title>
        <authorList>
            <person name="Zhang G."/>
            <person name="Ding Y."/>
        </authorList>
    </citation>
    <scope>NUCLEOTIDE SEQUENCE [LARGE SCALE GENOMIC DNA]</scope>
    <source>
        <strain evidence="5 6">JCM 30492</strain>
    </source>
</reference>
<dbReference type="PANTHER" id="PTHR46796">
    <property type="entry name" value="HTH-TYPE TRANSCRIPTIONAL ACTIVATOR RHAS-RELATED"/>
    <property type="match status" value="1"/>
</dbReference>
<dbReference type="PANTHER" id="PTHR46796:SF12">
    <property type="entry name" value="HTH-TYPE DNA-BINDING TRANSCRIPTIONAL ACTIVATOR EUTR"/>
    <property type="match status" value="1"/>
</dbReference>
<dbReference type="PROSITE" id="PS01124">
    <property type="entry name" value="HTH_ARAC_FAMILY_2"/>
    <property type="match status" value="1"/>
</dbReference>
<evidence type="ECO:0000256" key="1">
    <source>
        <dbReference type="ARBA" id="ARBA00023015"/>
    </source>
</evidence>
<dbReference type="Gene3D" id="1.10.10.60">
    <property type="entry name" value="Homeodomain-like"/>
    <property type="match status" value="1"/>
</dbReference>
<dbReference type="InterPro" id="IPR050204">
    <property type="entry name" value="AraC_XylS_family_regulators"/>
</dbReference>
<proteinExistence type="predicted"/>
<organism evidence="5 6">
    <name type="scientific">Microbacterium arthrosphaerae</name>
    <dbReference type="NCBI Taxonomy" id="792652"/>
    <lineage>
        <taxon>Bacteria</taxon>
        <taxon>Bacillati</taxon>
        <taxon>Actinomycetota</taxon>
        <taxon>Actinomycetes</taxon>
        <taxon>Micrococcales</taxon>
        <taxon>Microbacteriaceae</taxon>
        <taxon>Microbacterium</taxon>
    </lineage>
</organism>
<evidence type="ECO:0000313" key="5">
    <source>
        <dbReference type="EMBL" id="MDW4571343.1"/>
    </source>
</evidence>
<evidence type="ECO:0000313" key="6">
    <source>
        <dbReference type="Proteomes" id="UP001283109"/>
    </source>
</evidence>
<dbReference type="Proteomes" id="UP001283109">
    <property type="component" value="Unassembled WGS sequence"/>
</dbReference>
<name>A0ABU4GWA3_9MICO</name>
<dbReference type="InterPro" id="IPR009057">
    <property type="entry name" value="Homeodomain-like_sf"/>
</dbReference>